<dbReference type="Proteomes" id="UP001173465">
    <property type="component" value="Unassembled WGS sequence"/>
</dbReference>
<organism evidence="2 3">
    <name type="scientific">Thiopseudomonas alkaliphila</name>
    <dbReference type="NCBI Taxonomy" id="1697053"/>
    <lineage>
        <taxon>Bacteria</taxon>
        <taxon>Pseudomonadati</taxon>
        <taxon>Pseudomonadota</taxon>
        <taxon>Gammaproteobacteria</taxon>
        <taxon>Pseudomonadales</taxon>
        <taxon>Pseudomonadaceae</taxon>
        <taxon>Thiopseudomonas</taxon>
    </lineage>
</organism>
<feature type="domain" description="HTH cro/C1-type" evidence="1">
    <location>
        <begin position="13"/>
        <end position="59"/>
    </location>
</feature>
<dbReference type="CDD" id="cd00093">
    <property type="entry name" value="HTH_XRE"/>
    <property type="match status" value="1"/>
</dbReference>
<gene>
    <name evidence="2" type="ORF">HX099_10680</name>
</gene>
<sequence length="79" mass="8682">MNQYQRLVEFFKSQSMTAQKLGVSQATVSGWIRGKHGMSVTTAIKAERLTGGAFKASQFCSELVELSSDSNVTHQQAKK</sequence>
<evidence type="ECO:0000259" key="1">
    <source>
        <dbReference type="PROSITE" id="PS50943"/>
    </source>
</evidence>
<dbReference type="SMART" id="SM00530">
    <property type="entry name" value="HTH_XRE"/>
    <property type="match status" value="1"/>
</dbReference>
<evidence type="ECO:0000313" key="2">
    <source>
        <dbReference type="EMBL" id="MDM1697118.1"/>
    </source>
</evidence>
<dbReference type="RefSeq" id="WP_286594382.1">
    <property type="nucleotide sequence ID" value="NZ_JACANB010000008.1"/>
</dbReference>
<dbReference type="PROSITE" id="PS50943">
    <property type="entry name" value="HTH_CROC1"/>
    <property type="match status" value="1"/>
</dbReference>
<dbReference type="InterPro" id="IPR010982">
    <property type="entry name" value="Lambda_DNA-bd_dom_sf"/>
</dbReference>
<dbReference type="InterPro" id="IPR001387">
    <property type="entry name" value="Cro/C1-type_HTH"/>
</dbReference>
<proteinExistence type="predicted"/>
<reference evidence="2" key="2">
    <citation type="journal article" date="2022" name="Sci. Total Environ.">
        <title>Prevalence, transmission, and molecular epidemiology of tet(X)-positive bacteria among humans, animals, and environmental niches in China: An epidemiological, and genomic-based study.</title>
        <authorList>
            <person name="Dong N."/>
            <person name="Zeng Y."/>
            <person name="Cai C."/>
            <person name="Sun C."/>
            <person name="Lu J."/>
            <person name="Liu C."/>
            <person name="Zhou H."/>
            <person name="Sun Q."/>
            <person name="Shu L."/>
            <person name="Wang H."/>
            <person name="Wang Y."/>
            <person name="Wang S."/>
            <person name="Wu C."/>
            <person name="Chan E.W."/>
            <person name="Chen G."/>
            <person name="Shen Z."/>
            <person name="Chen S."/>
            <person name="Zhang R."/>
        </authorList>
    </citation>
    <scope>NUCLEOTIDE SEQUENCE</scope>
    <source>
        <strain evidence="2">DF46-2-2</strain>
    </source>
</reference>
<accession>A0AAW7DWR8</accession>
<name>A0AAW7DWR8_9GAMM</name>
<reference evidence="2" key="1">
    <citation type="submission" date="2020-06" db="EMBL/GenBank/DDBJ databases">
        <authorList>
            <person name="Dong N."/>
        </authorList>
    </citation>
    <scope>NUCLEOTIDE SEQUENCE</scope>
    <source>
        <strain evidence="2">DF46-2-2</strain>
    </source>
</reference>
<comment type="caution">
    <text evidence="2">The sequence shown here is derived from an EMBL/GenBank/DDBJ whole genome shotgun (WGS) entry which is preliminary data.</text>
</comment>
<dbReference type="AlphaFoldDB" id="A0AAW7DWR8"/>
<dbReference type="EMBL" id="JACANB010000008">
    <property type="protein sequence ID" value="MDM1697118.1"/>
    <property type="molecule type" value="Genomic_DNA"/>
</dbReference>
<dbReference type="SUPFAM" id="SSF47413">
    <property type="entry name" value="lambda repressor-like DNA-binding domains"/>
    <property type="match status" value="1"/>
</dbReference>
<dbReference type="Pfam" id="PF01381">
    <property type="entry name" value="HTH_3"/>
    <property type="match status" value="1"/>
</dbReference>
<dbReference type="GO" id="GO:0003677">
    <property type="term" value="F:DNA binding"/>
    <property type="evidence" value="ECO:0007669"/>
    <property type="project" value="InterPro"/>
</dbReference>
<evidence type="ECO:0000313" key="3">
    <source>
        <dbReference type="Proteomes" id="UP001173465"/>
    </source>
</evidence>
<dbReference type="Gene3D" id="1.10.260.40">
    <property type="entry name" value="lambda repressor-like DNA-binding domains"/>
    <property type="match status" value="1"/>
</dbReference>
<protein>
    <submittedName>
        <fullName evidence="2">Helix-turn-helix domain-containing protein</fullName>
    </submittedName>
</protein>